<evidence type="ECO:0000256" key="4">
    <source>
        <dbReference type="ARBA" id="ARBA00023242"/>
    </source>
</evidence>
<sequence length="1553" mass="173286">MAADESSFPRGGAVPVSATASNKAHLFDQTKTKKKVSKNKTKKTKHHRAVTGAQPKLLALEDLSYRTLNEGMVVLGCITEITDYSLHVSLPGFISGRVPVTQISEPYSQLLQSSGQDDTEIDALCPLSELFYKGQLVTAKVWQIRQAEDMRHNVSLSLNPKLVHEDMTHSDLAKKGMIINAAVKSKEEHGYVMDCGVNGLRAFLKEDKALNFCNTFNGGRPLAIGQLVRCIVTKAGSSSAASSVELSADPEDIANEEETGHQSVAMQVLLPGMRFKLTVSEPIIDGVEVKFHSLSGFIHRNHIPQNSKAIEPSLEEGSTVFGRVLYITPLVKNVYLSALTNISSTVKEIPKPSPAEVHFKIGDIVPSGQVTGVGGKGLFLRLGKKNLNVRGFVPERRIGFNYKGKLVDNDDESTMLQRLRTKFPVGSSVRCRLLYFDAMSATYICSMETAVLDEKYLSYSDVHVGDVVPCVVDGVKNGGIAIKVGMLSAFVPAAHSADVPLIHPARKFQEGAKITGRVLKIDTEKNRLIVTFKQSLVTSDDPIIVSYQSARVGLCYQGTVVAIGEKGVFVSFFGNVKGFLQKTLEFVPADHSFFIGQLIKCYVVKRNDYQLRLSMVAPNLFVPNQQACKNVKIGQMYALQVYSVTNKGLSVKVLDQGDSFNASGVIPVYHLSDDIQMAQLLLNTFEVGTVLTNTWCFSDAGLKRPAIFSMRSSVSQFFKTVRGQIASKKTIEAVAPDFVLPCSIRKVDSNFLLLEVPLSSVRSLIRVNSSNVCDKNETIASLGYVEGQAIRAKVLKVLDKSLVLDCRKKSVFKNDLETCIMDLSKHLSDQQRLLAHAKRIGDPLGSFHIGKGVTGTVSERTEWGFVLHLDNGARGETTFYNAHCDDLVIGSRFQGKVLHVDCVRGHVEVILRKDIGSTLKPYSEKNKPSLDPNVQLRGPTLLATPEFILVQLKGAGKLNLAYIPTFLYPQSLQLTVPEPFFGLDRKVIIKRSTGRIILCLPKEVVKFYSRKKPVGRKGKNAKKENTVKKEKNHQDRYFTLDKEIKQEEETEEEDEEEEEKVTQRIWNTENDSKIIDIDEDEISDDESAPLTEEEPDSDMELQASEEQTLPGDEKENLNGSDVLKARKRKSLSGSVEEIEPVSSSKKTKKEKEKVDADSSKTKNKRKGSDDMSNSNSDGIKRKKNDDKEEEQVVDLASDSEDDSSQQTQQTLKNPGFIWDIDPAKFMQVLEPGKQDSSSDEEESDDEKSKKKKRKKSAVERREAARLEEERLQKIEKELLDPNRQLTSCDDFDRMVLANPDSSAVWLQYMAFHLQATEIEKARAVAQRAIKSISYREEQEKLNIWLGLLNLENLYGTAESLKTVLDEALQLNDAYKIRLHMVRLYAESSKNKELDSEVRLVVKKFKENRGMWQDLGGILMSQGYPEKARSILQQALQILKNKKDSVDLIVHFALLEARNNHLEQAKALMDPILASYPKRTDVWCTYCDMLVKANQINEARELLGRSVSQKLPAKKMKTLFTKFLQFETAHGSKEGQDKVRLMATEYVKNAAGDD</sequence>
<evidence type="ECO:0000313" key="8">
    <source>
        <dbReference type="RefSeq" id="XP_034255827.1"/>
    </source>
</evidence>
<proteinExistence type="predicted"/>
<evidence type="ECO:0000256" key="3">
    <source>
        <dbReference type="ARBA" id="ARBA00022737"/>
    </source>
</evidence>
<dbReference type="SUPFAM" id="SSF50249">
    <property type="entry name" value="Nucleic acid-binding proteins"/>
    <property type="match status" value="4"/>
</dbReference>
<feature type="domain" description="S1 motif" evidence="6">
    <location>
        <begin position="71"/>
        <end position="159"/>
    </location>
</feature>
<comment type="subcellular location">
    <subcellularLocation>
        <location evidence="1">Nucleus</location>
        <location evidence="1">Nucleolus</location>
    </subcellularLocation>
</comment>
<keyword evidence="2" id="KW-0698">rRNA processing</keyword>
<dbReference type="InterPro" id="IPR055430">
    <property type="entry name" value="HAT_Syf1_CNRKL1_C"/>
</dbReference>
<keyword evidence="7" id="KW-1185">Reference proteome</keyword>
<accession>A0A6P9ACE6</accession>
<dbReference type="GO" id="GO:0006364">
    <property type="term" value="P:rRNA processing"/>
    <property type="evidence" value="ECO:0007669"/>
    <property type="project" value="UniProtKB-KW"/>
</dbReference>
<dbReference type="SMART" id="SM00316">
    <property type="entry name" value="S1"/>
    <property type="match status" value="7"/>
</dbReference>
<feature type="compositionally biased region" description="Acidic residues" evidence="5">
    <location>
        <begin position="1187"/>
        <end position="1203"/>
    </location>
</feature>
<protein>
    <submittedName>
        <fullName evidence="8 9">Protein RRP5 homolog</fullName>
    </submittedName>
</protein>
<dbReference type="OrthoDB" id="412781at2759"/>
<organism evidence="8">
    <name type="scientific">Thrips palmi</name>
    <name type="common">Melon thrips</name>
    <dbReference type="NCBI Taxonomy" id="161013"/>
    <lineage>
        <taxon>Eukaryota</taxon>
        <taxon>Metazoa</taxon>
        <taxon>Ecdysozoa</taxon>
        <taxon>Arthropoda</taxon>
        <taxon>Hexapoda</taxon>
        <taxon>Insecta</taxon>
        <taxon>Pterygota</taxon>
        <taxon>Neoptera</taxon>
        <taxon>Paraneoptera</taxon>
        <taxon>Thysanoptera</taxon>
        <taxon>Terebrantia</taxon>
        <taxon>Thripoidea</taxon>
        <taxon>Thripidae</taxon>
        <taxon>Thrips</taxon>
    </lineage>
</organism>
<feature type="domain" description="S1 motif" evidence="6">
    <location>
        <begin position="634"/>
        <end position="711"/>
    </location>
</feature>
<dbReference type="SUPFAM" id="SSF48452">
    <property type="entry name" value="TPR-like"/>
    <property type="match status" value="1"/>
</dbReference>
<dbReference type="KEGG" id="tpal:117653916"/>
<feature type="compositionally biased region" description="Basic residues" evidence="5">
    <location>
        <begin position="32"/>
        <end position="49"/>
    </location>
</feature>
<evidence type="ECO:0000256" key="2">
    <source>
        <dbReference type="ARBA" id="ARBA00022552"/>
    </source>
</evidence>
<dbReference type="GO" id="GO:0032040">
    <property type="term" value="C:small-subunit processome"/>
    <property type="evidence" value="ECO:0007669"/>
    <property type="project" value="TreeGrafter"/>
</dbReference>
<evidence type="ECO:0000256" key="5">
    <source>
        <dbReference type="SAM" id="MobiDB-lite"/>
    </source>
</evidence>
<keyword evidence="3" id="KW-0677">Repeat</keyword>
<dbReference type="PANTHER" id="PTHR23270:SF10">
    <property type="entry name" value="PROTEIN RRP5 HOMOLOG"/>
    <property type="match status" value="1"/>
</dbReference>
<dbReference type="InterPro" id="IPR003107">
    <property type="entry name" value="HAT"/>
</dbReference>
<feature type="compositionally biased region" description="Acidic residues" evidence="5">
    <location>
        <begin position="1048"/>
        <end position="1059"/>
    </location>
</feature>
<dbReference type="CDD" id="cd05693">
    <property type="entry name" value="S1_Rrp5_repeat_hs1_sc1"/>
    <property type="match status" value="1"/>
</dbReference>
<dbReference type="SMART" id="SM00386">
    <property type="entry name" value="HAT"/>
    <property type="match status" value="4"/>
</dbReference>
<feature type="region of interest" description="Disordered" evidence="5">
    <location>
        <begin position="1015"/>
        <end position="1217"/>
    </location>
</feature>
<dbReference type="Gene3D" id="1.25.40.10">
    <property type="entry name" value="Tetratricopeptide repeat domain"/>
    <property type="match status" value="1"/>
</dbReference>
<dbReference type="Pfam" id="PF23231">
    <property type="entry name" value="HAT_Syf1_CNRKL1_C"/>
    <property type="match status" value="1"/>
</dbReference>
<dbReference type="CTD" id="42899"/>
<dbReference type="PROSITE" id="PS50126">
    <property type="entry name" value="S1"/>
    <property type="match status" value="5"/>
</dbReference>
<dbReference type="Proteomes" id="UP000515158">
    <property type="component" value="Unplaced"/>
</dbReference>
<dbReference type="PANTHER" id="PTHR23270">
    <property type="entry name" value="PROGRAMMED CELL DEATH PROTEIN 11 PRE-RRNA PROCESSING PROTEIN RRP5"/>
    <property type="match status" value="1"/>
</dbReference>
<dbReference type="InterPro" id="IPR011990">
    <property type="entry name" value="TPR-like_helical_dom_sf"/>
</dbReference>
<feature type="compositionally biased region" description="Acidic residues" evidence="5">
    <location>
        <begin position="1077"/>
        <end position="1099"/>
    </location>
</feature>
<dbReference type="InterPro" id="IPR048059">
    <property type="entry name" value="Rrp5_S1_rpt_hs1_sc1"/>
</dbReference>
<feature type="compositionally biased region" description="Basic and acidic residues" evidence="5">
    <location>
        <begin position="1149"/>
        <end position="1160"/>
    </location>
</feature>
<name>A0A6P9ACE6_THRPL</name>
<dbReference type="RefSeq" id="XP_034255827.1">
    <property type="nucleotide sequence ID" value="XM_034399936.1"/>
</dbReference>
<dbReference type="RefSeq" id="XP_034255828.1">
    <property type="nucleotide sequence ID" value="XM_034399937.1"/>
</dbReference>
<evidence type="ECO:0000256" key="1">
    <source>
        <dbReference type="ARBA" id="ARBA00004604"/>
    </source>
</evidence>
<dbReference type="InterPro" id="IPR012340">
    <property type="entry name" value="NA-bd_OB-fold"/>
</dbReference>
<evidence type="ECO:0000313" key="7">
    <source>
        <dbReference type="Proteomes" id="UP000515158"/>
    </source>
</evidence>
<keyword evidence="4" id="KW-0539">Nucleus</keyword>
<dbReference type="InterPro" id="IPR045209">
    <property type="entry name" value="Rrp5"/>
</dbReference>
<feature type="domain" description="S1 motif" evidence="6">
    <location>
        <begin position="465"/>
        <end position="533"/>
    </location>
</feature>
<dbReference type="InterPro" id="IPR003029">
    <property type="entry name" value="S1_domain"/>
</dbReference>
<gene>
    <name evidence="8 9" type="primary">LOC117653916</name>
</gene>
<dbReference type="GeneID" id="117653916"/>
<dbReference type="Gene3D" id="2.40.50.140">
    <property type="entry name" value="Nucleic acid-binding proteins"/>
    <property type="match status" value="4"/>
</dbReference>
<feature type="compositionally biased region" description="Basic and acidic residues" evidence="5">
    <location>
        <begin position="1021"/>
        <end position="1047"/>
    </location>
</feature>
<feature type="domain" description="S1 motif" evidence="6">
    <location>
        <begin position="362"/>
        <end position="448"/>
    </location>
</feature>
<feature type="domain" description="S1 motif" evidence="6">
    <location>
        <begin position="553"/>
        <end position="616"/>
    </location>
</feature>
<evidence type="ECO:0000313" key="9">
    <source>
        <dbReference type="RefSeq" id="XP_034255828.1"/>
    </source>
</evidence>
<feature type="region of interest" description="Disordered" evidence="5">
    <location>
        <begin position="1"/>
        <end position="49"/>
    </location>
</feature>
<evidence type="ECO:0000259" key="6">
    <source>
        <dbReference type="PROSITE" id="PS50126"/>
    </source>
</evidence>
<dbReference type="FunFam" id="2.40.50.140:FF:000103">
    <property type="entry name" value="protein RRP5 homolog"/>
    <property type="match status" value="1"/>
</dbReference>
<reference evidence="8 9" key="1">
    <citation type="submission" date="2025-04" db="UniProtKB">
        <authorList>
            <consortium name="RefSeq"/>
        </authorList>
    </citation>
    <scope>IDENTIFICATION</scope>
    <source>
        <tissue evidence="8 9">Total insect</tissue>
    </source>
</reference>
<feature type="region of interest" description="Disordered" evidence="5">
    <location>
        <begin position="1230"/>
        <end position="1264"/>
    </location>
</feature>
<dbReference type="GO" id="GO:0003723">
    <property type="term" value="F:RNA binding"/>
    <property type="evidence" value="ECO:0007669"/>
    <property type="project" value="TreeGrafter"/>
</dbReference>